<evidence type="ECO:0000313" key="1">
    <source>
        <dbReference type="EMBL" id="JAH83701.1"/>
    </source>
</evidence>
<dbReference type="AlphaFoldDB" id="A0A0E9W029"/>
<organism evidence="1">
    <name type="scientific">Anguilla anguilla</name>
    <name type="common">European freshwater eel</name>
    <name type="synonym">Muraena anguilla</name>
    <dbReference type="NCBI Taxonomy" id="7936"/>
    <lineage>
        <taxon>Eukaryota</taxon>
        <taxon>Metazoa</taxon>
        <taxon>Chordata</taxon>
        <taxon>Craniata</taxon>
        <taxon>Vertebrata</taxon>
        <taxon>Euteleostomi</taxon>
        <taxon>Actinopterygii</taxon>
        <taxon>Neopterygii</taxon>
        <taxon>Teleostei</taxon>
        <taxon>Anguilliformes</taxon>
        <taxon>Anguillidae</taxon>
        <taxon>Anguilla</taxon>
    </lineage>
</organism>
<accession>A0A0E9W029</accession>
<protein>
    <submittedName>
        <fullName evidence="1">Uncharacterized protein</fullName>
    </submittedName>
</protein>
<reference evidence="1" key="1">
    <citation type="submission" date="2014-11" db="EMBL/GenBank/DDBJ databases">
        <authorList>
            <person name="Amaro Gonzalez C."/>
        </authorList>
    </citation>
    <scope>NUCLEOTIDE SEQUENCE</scope>
</reference>
<name>A0A0E9W029_ANGAN</name>
<proteinExistence type="predicted"/>
<reference evidence="1" key="2">
    <citation type="journal article" date="2015" name="Fish Shellfish Immunol.">
        <title>Early steps in the European eel (Anguilla anguilla)-Vibrio vulnificus interaction in the gills: Role of the RtxA13 toxin.</title>
        <authorList>
            <person name="Callol A."/>
            <person name="Pajuelo D."/>
            <person name="Ebbesson L."/>
            <person name="Teles M."/>
            <person name="MacKenzie S."/>
            <person name="Amaro C."/>
        </authorList>
    </citation>
    <scope>NUCLEOTIDE SEQUENCE</scope>
</reference>
<dbReference type="EMBL" id="GBXM01024876">
    <property type="protein sequence ID" value="JAH83701.1"/>
    <property type="molecule type" value="Transcribed_RNA"/>
</dbReference>
<sequence length="37" mass="4181">MAFQSCYGGDMKVRLIAENTDKTKSDRVTQTKLKQST</sequence>